<accession>A0A1T4P7S0</accession>
<protein>
    <recommendedName>
        <fullName evidence="3">Pyridoxamine 5'-phosphate oxidase</fullName>
    </recommendedName>
</protein>
<organism evidence="1 2">
    <name type="scientific">Eubacterium ruminantium</name>
    <dbReference type="NCBI Taxonomy" id="42322"/>
    <lineage>
        <taxon>Bacteria</taxon>
        <taxon>Bacillati</taxon>
        <taxon>Bacillota</taxon>
        <taxon>Clostridia</taxon>
        <taxon>Eubacteriales</taxon>
        <taxon>Eubacteriaceae</taxon>
        <taxon>Eubacterium</taxon>
    </lineage>
</organism>
<sequence length="161" mass="18835">MRRNDREVTKFSDIIAIIEKCDVCRLALNDEDYPYILPLNFGINITEDNNLELYFHGASEGTKLKLIAKDNRASFEMDCEHTLVSEIERGSCTMEYQSVIGHGHIEMIPDEEKYNALCILMKHYHMEHFPFNKAVMPRTTVYKLVVEHMTGKIRLKRNDKH</sequence>
<gene>
    <name evidence="1" type="ORF">SAMN02745110_01841</name>
</gene>
<dbReference type="PANTHER" id="PTHR34071:SF2">
    <property type="entry name" value="FLAVIN-NUCLEOTIDE-BINDING PROTEIN"/>
    <property type="match status" value="1"/>
</dbReference>
<dbReference type="InterPro" id="IPR024747">
    <property type="entry name" value="Pyridox_Oxase-rel"/>
</dbReference>
<keyword evidence="2" id="KW-1185">Reference proteome</keyword>
<dbReference type="Proteomes" id="UP000189857">
    <property type="component" value="Unassembled WGS sequence"/>
</dbReference>
<dbReference type="PANTHER" id="PTHR34071">
    <property type="entry name" value="5-NITROIMIDAZOLE ANTIBIOTICS RESISTANCE PROTEIN, NIMA-FAMILY-RELATED PROTEIN-RELATED"/>
    <property type="match status" value="1"/>
</dbReference>
<dbReference type="OrthoDB" id="9794935at2"/>
<dbReference type="Gene3D" id="2.30.110.10">
    <property type="entry name" value="Electron Transport, Fmn-binding Protein, Chain A"/>
    <property type="match status" value="1"/>
</dbReference>
<dbReference type="Pfam" id="PF12900">
    <property type="entry name" value="Pyridox_ox_2"/>
    <property type="match status" value="1"/>
</dbReference>
<dbReference type="InterPro" id="IPR012349">
    <property type="entry name" value="Split_barrel_FMN-bd"/>
</dbReference>
<evidence type="ECO:0008006" key="3">
    <source>
        <dbReference type="Google" id="ProtNLM"/>
    </source>
</evidence>
<dbReference type="EMBL" id="FUXA01000011">
    <property type="protein sequence ID" value="SJZ87266.1"/>
    <property type="molecule type" value="Genomic_DNA"/>
</dbReference>
<evidence type="ECO:0000313" key="2">
    <source>
        <dbReference type="Proteomes" id="UP000189857"/>
    </source>
</evidence>
<dbReference type="RefSeq" id="WP_078787666.1">
    <property type="nucleotide sequence ID" value="NZ_FMTO01000010.1"/>
</dbReference>
<evidence type="ECO:0000313" key="1">
    <source>
        <dbReference type="EMBL" id="SJZ87266.1"/>
    </source>
</evidence>
<proteinExistence type="predicted"/>
<name>A0A1T4P7S0_9FIRM</name>
<reference evidence="1 2" key="1">
    <citation type="submission" date="2017-02" db="EMBL/GenBank/DDBJ databases">
        <authorList>
            <person name="Peterson S.W."/>
        </authorList>
    </citation>
    <scope>NUCLEOTIDE SEQUENCE [LARGE SCALE GENOMIC DNA]</scope>
    <source>
        <strain evidence="1 2">ATCC 17233</strain>
    </source>
</reference>
<dbReference type="SUPFAM" id="SSF50475">
    <property type="entry name" value="FMN-binding split barrel"/>
    <property type="match status" value="1"/>
</dbReference>
<dbReference type="AlphaFoldDB" id="A0A1T4P7S0"/>